<sequence length="58" mass="6523">MNIVYRPDHHNKQKCPKITAQRWALQVGRKINSANGRCTKRNVPCTLTADSELLTSAS</sequence>
<comment type="caution">
    <text evidence="1">The sequence shown here is derived from an EMBL/GenBank/DDBJ whole genome shotgun (WGS) entry which is preliminary data.</text>
</comment>
<dbReference type="Proteomes" id="UP000807306">
    <property type="component" value="Unassembled WGS sequence"/>
</dbReference>
<evidence type="ECO:0000313" key="2">
    <source>
        <dbReference type="Proteomes" id="UP000807306"/>
    </source>
</evidence>
<keyword evidence="2" id="KW-1185">Reference proteome</keyword>
<dbReference type="EMBL" id="MU157921">
    <property type="protein sequence ID" value="KAF9523270.1"/>
    <property type="molecule type" value="Genomic_DNA"/>
</dbReference>
<proteinExistence type="predicted"/>
<reference evidence="1" key="1">
    <citation type="submission" date="2020-11" db="EMBL/GenBank/DDBJ databases">
        <authorList>
            <consortium name="DOE Joint Genome Institute"/>
            <person name="Ahrendt S."/>
            <person name="Riley R."/>
            <person name="Andreopoulos W."/>
            <person name="Labutti K."/>
            <person name="Pangilinan J."/>
            <person name="Ruiz-Duenas F.J."/>
            <person name="Barrasa J.M."/>
            <person name="Sanchez-Garcia M."/>
            <person name="Camarero S."/>
            <person name="Miyauchi S."/>
            <person name="Serrano A."/>
            <person name="Linde D."/>
            <person name="Babiker R."/>
            <person name="Drula E."/>
            <person name="Ayuso-Fernandez I."/>
            <person name="Pacheco R."/>
            <person name="Padilla G."/>
            <person name="Ferreira P."/>
            <person name="Barriuso J."/>
            <person name="Kellner H."/>
            <person name="Castanera R."/>
            <person name="Alfaro M."/>
            <person name="Ramirez L."/>
            <person name="Pisabarro A.G."/>
            <person name="Kuo A."/>
            <person name="Tritt A."/>
            <person name="Lipzen A."/>
            <person name="He G."/>
            <person name="Yan M."/>
            <person name="Ng V."/>
            <person name="Cullen D."/>
            <person name="Martin F."/>
            <person name="Rosso M.-N."/>
            <person name="Henrissat B."/>
            <person name="Hibbett D."/>
            <person name="Martinez A.T."/>
            <person name="Grigoriev I.V."/>
        </authorList>
    </citation>
    <scope>NUCLEOTIDE SEQUENCE</scope>
    <source>
        <strain evidence="1">CBS 506.95</strain>
    </source>
</reference>
<accession>A0A9P6E6A0</accession>
<protein>
    <submittedName>
        <fullName evidence="1">Uncharacterized protein</fullName>
    </submittedName>
</protein>
<dbReference type="AlphaFoldDB" id="A0A9P6E6A0"/>
<evidence type="ECO:0000313" key="1">
    <source>
        <dbReference type="EMBL" id="KAF9523270.1"/>
    </source>
</evidence>
<gene>
    <name evidence="1" type="ORF">CPB83DRAFT_863145</name>
</gene>
<name>A0A9P6E6A0_9AGAR</name>
<organism evidence="1 2">
    <name type="scientific">Crepidotus variabilis</name>
    <dbReference type="NCBI Taxonomy" id="179855"/>
    <lineage>
        <taxon>Eukaryota</taxon>
        <taxon>Fungi</taxon>
        <taxon>Dikarya</taxon>
        <taxon>Basidiomycota</taxon>
        <taxon>Agaricomycotina</taxon>
        <taxon>Agaricomycetes</taxon>
        <taxon>Agaricomycetidae</taxon>
        <taxon>Agaricales</taxon>
        <taxon>Agaricineae</taxon>
        <taxon>Crepidotaceae</taxon>
        <taxon>Crepidotus</taxon>
    </lineage>
</organism>